<evidence type="ECO:0000313" key="3">
    <source>
        <dbReference type="Proteomes" id="UP001642483"/>
    </source>
</evidence>
<accession>A0ABP0H1C2</accession>
<proteinExistence type="predicted"/>
<dbReference type="Proteomes" id="UP001642483">
    <property type="component" value="Unassembled WGS sequence"/>
</dbReference>
<comment type="caution">
    <text evidence="2">The sequence shown here is derived from an EMBL/GenBank/DDBJ whole genome shotgun (WGS) entry which is preliminary data.</text>
</comment>
<evidence type="ECO:0000313" key="2">
    <source>
        <dbReference type="EMBL" id="CAK8697808.1"/>
    </source>
</evidence>
<dbReference type="EMBL" id="CAWYQH010000174">
    <property type="protein sequence ID" value="CAK8697808.1"/>
    <property type="molecule type" value="Genomic_DNA"/>
</dbReference>
<keyword evidence="1" id="KW-0812">Transmembrane</keyword>
<gene>
    <name evidence="2" type="ORF">CVLEPA_LOCUS31308</name>
</gene>
<keyword evidence="1" id="KW-0472">Membrane</keyword>
<name>A0ABP0H1C2_CLALP</name>
<keyword evidence="3" id="KW-1185">Reference proteome</keyword>
<keyword evidence="1" id="KW-1133">Transmembrane helix</keyword>
<sequence length="136" mass="15632">MSKLLYIFFTHQETKSTGHRNKLHLSTANKACYSRGTTHADVIAHFFTFDTQGKCDTSVSLCLMFCISSEMVYRYLLYLPSSVIVLYQILVLTTVMNIITTDIILSSKGCLQFHFRQALLWVGRLCDDYVTTHELF</sequence>
<feature type="transmembrane region" description="Helical" evidence="1">
    <location>
        <begin position="77"/>
        <end position="99"/>
    </location>
</feature>
<evidence type="ECO:0000256" key="1">
    <source>
        <dbReference type="SAM" id="Phobius"/>
    </source>
</evidence>
<organism evidence="2 3">
    <name type="scientific">Clavelina lepadiformis</name>
    <name type="common">Light-bulb sea squirt</name>
    <name type="synonym">Ascidia lepadiformis</name>
    <dbReference type="NCBI Taxonomy" id="159417"/>
    <lineage>
        <taxon>Eukaryota</taxon>
        <taxon>Metazoa</taxon>
        <taxon>Chordata</taxon>
        <taxon>Tunicata</taxon>
        <taxon>Ascidiacea</taxon>
        <taxon>Aplousobranchia</taxon>
        <taxon>Clavelinidae</taxon>
        <taxon>Clavelina</taxon>
    </lineage>
</organism>
<protein>
    <submittedName>
        <fullName evidence="2">Uncharacterized protein</fullName>
    </submittedName>
</protein>
<reference evidence="2 3" key="1">
    <citation type="submission" date="2024-02" db="EMBL/GenBank/DDBJ databases">
        <authorList>
            <person name="Daric V."/>
            <person name="Darras S."/>
        </authorList>
    </citation>
    <scope>NUCLEOTIDE SEQUENCE [LARGE SCALE GENOMIC DNA]</scope>
</reference>